<reference evidence="5 6" key="1">
    <citation type="journal article" date="2021" name="Sci. Rep.">
        <title>The distribution of antibiotic resistance genes in chicken gut microbiota commensals.</title>
        <authorList>
            <person name="Juricova H."/>
            <person name="Matiasovicova J."/>
            <person name="Kubasova T."/>
            <person name="Cejkova D."/>
            <person name="Rychlik I."/>
        </authorList>
    </citation>
    <scope>NUCLEOTIDE SEQUENCE [LARGE SCALE GENOMIC DNA]</scope>
    <source>
        <strain evidence="5 6">An411</strain>
    </source>
</reference>
<name>A0ABS2FV10_9FIRM</name>
<keyword evidence="3" id="KW-0804">Transcription</keyword>
<evidence type="ECO:0000256" key="3">
    <source>
        <dbReference type="ARBA" id="ARBA00023163"/>
    </source>
</evidence>
<dbReference type="RefSeq" id="WP_204803399.1">
    <property type="nucleotide sequence ID" value="NZ_JACSNS010000001.1"/>
</dbReference>
<dbReference type="Gene3D" id="1.10.260.40">
    <property type="entry name" value="lambda repressor-like DNA-binding domains"/>
    <property type="match status" value="1"/>
</dbReference>
<evidence type="ECO:0000256" key="2">
    <source>
        <dbReference type="ARBA" id="ARBA00023125"/>
    </source>
</evidence>
<dbReference type="Pfam" id="PF00356">
    <property type="entry name" value="LacI"/>
    <property type="match status" value="1"/>
</dbReference>
<dbReference type="PANTHER" id="PTHR30146">
    <property type="entry name" value="LACI-RELATED TRANSCRIPTIONAL REPRESSOR"/>
    <property type="match status" value="1"/>
</dbReference>
<dbReference type="SMART" id="SM00354">
    <property type="entry name" value="HTH_LACI"/>
    <property type="match status" value="1"/>
</dbReference>
<dbReference type="SUPFAM" id="SSF53822">
    <property type="entry name" value="Periplasmic binding protein-like I"/>
    <property type="match status" value="1"/>
</dbReference>
<accession>A0ABS2FV10</accession>
<keyword evidence="2 5" id="KW-0238">DNA-binding</keyword>
<dbReference type="SUPFAM" id="SSF47413">
    <property type="entry name" value="lambda repressor-like DNA-binding domains"/>
    <property type="match status" value="1"/>
</dbReference>
<evidence type="ECO:0000259" key="4">
    <source>
        <dbReference type="PROSITE" id="PS50932"/>
    </source>
</evidence>
<proteinExistence type="predicted"/>
<dbReference type="PRINTS" id="PR00036">
    <property type="entry name" value="HTHLACI"/>
</dbReference>
<dbReference type="PROSITE" id="PS00356">
    <property type="entry name" value="HTH_LACI_1"/>
    <property type="match status" value="1"/>
</dbReference>
<dbReference type="Pfam" id="PF13377">
    <property type="entry name" value="Peripla_BP_3"/>
    <property type="match status" value="1"/>
</dbReference>
<evidence type="ECO:0000313" key="5">
    <source>
        <dbReference type="EMBL" id="MBM6850911.1"/>
    </source>
</evidence>
<dbReference type="InterPro" id="IPR000843">
    <property type="entry name" value="HTH_LacI"/>
</dbReference>
<dbReference type="EMBL" id="JACSNX010000005">
    <property type="protein sequence ID" value="MBM6850911.1"/>
    <property type="molecule type" value="Genomic_DNA"/>
</dbReference>
<comment type="caution">
    <text evidence="5">The sequence shown here is derived from an EMBL/GenBank/DDBJ whole genome shotgun (WGS) entry which is preliminary data.</text>
</comment>
<feature type="domain" description="HTH lacI-type" evidence="4">
    <location>
        <begin position="4"/>
        <end position="58"/>
    </location>
</feature>
<dbReference type="InterPro" id="IPR010982">
    <property type="entry name" value="Lambda_DNA-bd_dom_sf"/>
</dbReference>
<keyword evidence="1" id="KW-0805">Transcription regulation</keyword>
<evidence type="ECO:0000256" key="1">
    <source>
        <dbReference type="ARBA" id="ARBA00023015"/>
    </source>
</evidence>
<keyword evidence="6" id="KW-1185">Reference proteome</keyword>
<dbReference type="CDD" id="cd06267">
    <property type="entry name" value="PBP1_LacI_sugar_binding-like"/>
    <property type="match status" value="1"/>
</dbReference>
<dbReference type="Gene3D" id="3.40.50.2300">
    <property type="match status" value="2"/>
</dbReference>
<dbReference type="CDD" id="cd01392">
    <property type="entry name" value="HTH_LacI"/>
    <property type="match status" value="1"/>
</dbReference>
<sequence length="337" mass="37894">MKRVTLKDVAKTAGVSYATVSRALSGSNQIGQATRERIVRLCEEMGYTGNYVARSMVKKKTDLIGLVVPAIENEFMSQLAYYAEMSARSHGYNIMLCDSGPDLRQEINVVKLLLGRQVDGILIVPQNSITYEHIAAYIEDVPTVFLSENLRDQPQSYVAIDNSRGTFLGTEYLYRLGHREILYFGCRDSTTHRLRAEGYQRACQKFGLRERILHSEFPRSSIENGYQMAKALFEKPIDYTAIFASTDSNALGIMKAADEHGIRIPDQLSLIGFDNIPSTALPRIELTTIEQPKKAMAIQAVEMLLDKIEHETQGYVHQILMPSLVERSTCRSIQEDG</sequence>
<dbReference type="InterPro" id="IPR046335">
    <property type="entry name" value="LacI/GalR-like_sensor"/>
</dbReference>
<evidence type="ECO:0000313" key="6">
    <source>
        <dbReference type="Proteomes" id="UP000719500"/>
    </source>
</evidence>
<dbReference type="PANTHER" id="PTHR30146:SF109">
    <property type="entry name" value="HTH-TYPE TRANSCRIPTIONAL REGULATOR GALS"/>
    <property type="match status" value="1"/>
</dbReference>
<dbReference type="InterPro" id="IPR028082">
    <property type="entry name" value="Peripla_BP_I"/>
</dbReference>
<dbReference type="Proteomes" id="UP000719500">
    <property type="component" value="Unassembled WGS sequence"/>
</dbReference>
<protein>
    <submittedName>
        <fullName evidence="5">LacI family DNA-binding transcriptional regulator</fullName>
    </submittedName>
</protein>
<dbReference type="GO" id="GO:0003677">
    <property type="term" value="F:DNA binding"/>
    <property type="evidence" value="ECO:0007669"/>
    <property type="project" value="UniProtKB-KW"/>
</dbReference>
<gene>
    <name evidence="5" type="ORF">H9X91_05595</name>
</gene>
<organism evidence="5 6">
    <name type="scientific">Oscillibacter valericigenes</name>
    <dbReference type="NCBI Taxonomy" id="351091"/>
    <lineage>
        <taxon>Bacteria</taxon>
        <taxon>Bacillati</taxon>
        <taxon>Bacillota</taxon>
        <taxon>Clostridia</taxon>
        <taxon>Eubacteriales</taxon>
        <taxon>Oscillospiraceae</taxon>
        <taxon>Oscillibacter</taxon>
    </lineage>
</organism>
<dbReference type="PROSITE" id="PS50932">
    <property type="entry name" value="HTH_LACI_2"/>
    <property type="match status" value="1"/>
</dbReference>